<dbReference type="Proteomes" id="UP000235826">
    <property type="component" value="Chromosome"/>
</dbReference>
<gene>
    <name evidence="3" type="ORF">C1H87_05880</name>
</gene>
<evidence type="ECO:0000259" key="2">
    <source>
        <dbReference type="PROSITE" id="PS50853"/>
    </source>
</evidence>
<dbReference type="NCBIfam" id="NF045639">
    <property type="entry name" value="GCX_COOH"/>
    <property type="match status" value="1"/>
</dbReference>
<proteinExistence type="predicted"/>
<dbReference type="NCBIfam" id="TIGR04183">
    <property type="entry name" value="Por_Secre_tail"/>
    <property type="match status" value="1"/>
</dbReference>
<dbReference type="PROSITE" id="PS50853">
    <property type="entry name" value="FN3"/>
    <property type="match status" value="1"/>
</dbReference>
<dbReference type="InterPro" id="IPR026444">
    <property type="entry name" value="Secre_tail"/>
</dbReference>
<accession>A0A2K9PWW7</accession>
<dbReference type="EMBL" id="CP025791">
    <property type="protein sequence ID" value="AUP81544.1"/>
    <property type="molecule type" value="Genomic_DNA"/>
</dbReference>
<keyword evidence="1" id="KW-0732">Signal</keyword>
<sequence length="286" mass="31618">MPDSQDNCPNEVGPASNNGCPENICALNDVKSFGPIYESSTKIGFDWDNLQGNNGYVFEYKPLSASSWSSVILPVNTTNYFASNLQPETSYRFRIAAKCVNGSKGPWNNGYDIFVYTTYPNCPENYTVPASQQHPGGRTYIINAINTINFYGSLYTNAIVECYAGNSIILGNGFRTSGGEFIGKIQECSSSSNKTVGTFQRINDEIENIIKLYPNPTSSIINISSTENIASWVLGNNFGTIYIKENAKYQDVRSFSLNLSDYPTGMYILKTTLKNGEVISKKIIKE</sequence>
<dbReference type="CDD" id="cd00063">
    <property type="entry name" value="FN3"/>
    <property type="match status" value="1"/>
</dbReference>
<keyword evidence="4" id="KW-1185">Reference proteome</keyword>
<dbReference type="KEGG" id="fek:C1H87_05880"/>
<protein>
    <recommendedName>
        <fullName evidence="2">Fibronectin type-III domain-containing protein</fullName>
    </recommendedName>
</protein>
<dbReference type="Gene3D" id="2.60.40.10">
    <property type="entry name" value="Immunoglobulins"/>
    <property type="match status" value="1"/>
</dbReference>
<dbReference type="AlphaFoldDB" id="A0A2K9PWW7"/>
<feature type="domain" description="Fibronectin type-III" evidence="2">
    <location>
        <begin position="20"/>
        <end position="121"/>
    </location>
</feature>
<organism evidence="3 4">
    <name type="scientific">Flavivirga eckloniae</name>
    <dbReference type="NCBI Taxonomy" id="1803846"/>
    <lineage>
        <taxon>Bacteria</taxon>
        <taxon>Pseudomonadati</taxon>
        <taxon>Bacteroidota</taxon>
        <taxon>Flavobacteriia</taxon>
        <taxon>Flavobacteriales</taxon>
        <taxon>Flavobacteriaceae</taxon>
        <taxon>Flavivirga</taxon>
    </lineage>
</organism>
<reference evidence="3 4" key="1">
    <citation type="submission" date="2018-01" db="EMBL/GenBank/DDBJ databases">
        <title>Complete genome sequence of Flavivirga eckloniae ECD14 isolated from seaweed Ecklonia cava.</title>
        <authorList>
            <person name="Lee J.H."/>
            <person name="Baik K.S."/>
            <person name="Seong C.N."/>
        </authorList>
    </citation>
    <scope>NUCLEOTIDE SEQUENCE [LARGE SCALE GENOMIC DNA]</scope>
    <source>
        <strain evidence="3 4">ECD14</strain>
    </source>
</reference>
<evidence type="ECO:0000256" key="1">
    <source>
        <dbReference type="ARBA" id="ARBA00022729"/>
    </source>
</evidence>
<dbReference type="InterPro" id="IPR003961">
    <property type="entry name" value="FN3_dom"/>
</dbReference>
<dbReference type="InterPro" id="IPR036116">
    <property type="entry name" value="FN3_sf"/>
</dbReference>
<evidence type="ECO:0000313" key="3">
    <source>
        <dbReference type="EMBL" id="AUP81544.1"/>
    </source>
</evidence>
<dbReference type="SUPFAM" id="SSF49265">
    <property type="entry name" value="Fibronectin type III"/>
    <property type="match status" value="1"/>
</dbReference>
<dbReference type="InterPro" id="IPR055015">
    <property type="entry name" value="GCX_COOH"/>
</dbReference>
<name>A0A2K9PWW7_9FLAO</name>
<dbReference type="Pfam" id="PF18962">
    <property type="entry name" value="Por_Secre_tail"/>
    <property type="match status" value="1"/>
</dbReference>
<dbReference type="InterPro" id="IPR013783">
    <property type="entry name" value="Ig-like_fold"/>
</dbReference>
<evidence type="ECO:0000313" key="4">
    <source>
        <dbReference type="Proteomes" id="UP000235826"/>
    </source>
</evidence>